<dbReference type="PANTHER" id="PTHR47916:SF1">
    <property type="entry name" value="3-HYDROXY-5-PHOSPHONOOXYPENTANE-2,4-DIONE THIOLASE"/>
    <property type="match status" value="1"/>
</dbReference>
<dbReference type="Pfam" id="PF01791">
    <property type="entry name" value="DeoC"/>
    <property type="match status" value="1"/>
</dbReference>
<organism evidence="1">
    <name type="scientific">bioreactor metagenome</name>
    <dbReference type="NCBI Taxonomy" id="1076179"/>
    <lineage>
        <taxon>unclassified sequences</taxon>
        <taxon>metagenomes</taxon>
        <taxon>ecological metagenomes</taxon>
    </lineage>
</organism>
<dbReference type="SMART" id="SM01133">
    <property type="entry name" value="DeoC"/>
    <property type="match status" value="1"/>
</dbReference>
<dbReference type="InterPro" id="IPR041720">
    <property type="entry name" value="FbaB-like"/>
</dbReference>
<dbReference type="Gene3D" id="3.20.20.70">
    <property type="entry name" value="Aldolase class I"/>
    <property type="match status" value="1"/>
</dbReference>
<evidence type="ECO:0000313" key="1">
    <source>
        <dbReference type="EMBL" id="MPM23338.1"/>
    </source>
</evidence>
<dbReference type="GO" id="GO:0016746">
    <property type="term" value="F:acyltransferase activity"/>
    <property type="evidence" value="ECO:0007669"/>
    <property type="project" value="UniProtKB-KW"/>
</dbReference>
<dbReference type="InterPro" id="IPR013785">
    <property type="entry name" value="Aldolase_TIM"/>
</dbReference>
<sequence>MNGLQRNTARLFQNGGKLFVLAMDHAQTGIMEGLTDVKATMRLCADTELDGFLVNVEPARAMVEPALIQKKLILRSSFGGTRLSSSFSSIHRNHVSPETALSLGADAVVMMIVFGEDDAEGVQQAAADIDAYHQYGIPVIAEILAVDFSKTQTFEVQANGARAAAELGADVIKAFYTERFDEVVKNCPVPVILAGGPKERDISDVAKAAVADGVSGFAFGRNLFQAENPPALIARLNQILRG</sequence>
<gene>
    <name evidence="1" type="primary">lsrF_7</name>
    <name evidence="1" type="ORF">SDC9_69809</name>
</gene>
<protein>
    <submittedName>
        <fullName evidence="1">3-hydroxy-5-phosphonooxypentane-2,4-dione thiolase</fullName>
        <ecNumber evidence="1">2.3.1.245</ecNumber>
    </submittedName>
</protein>
<name>A0A644Y5W4_9ZZZZ</name>
<dbReference type="EMBL" id="VSSQ01004006">
    <property type="protein sequence ID" value="MPM23338.1"/>
    <property type="molecule type" value="Genomic_DNA"/>
</dbReference>
<dbReference type="InterPro" id="IPR050456">
    <property type="entry name" value="DeoC/FbaB_aldolase"/>
</dbReference>
<dbReference type="SUPFAM" id="SSF51569">
    <property type="entry name" value="Aldolase"/>
    <property type="match status" value="1"/>
</dbReference>
<dbReference type="AlphaFoldDB" id="A0A644Y5W4"/>
<dbReference type="InterPro" id="IPR002915">
    <property type="entry name" value="DeoC/FbaB/LacD_aldolase"/>
</dbReference>
<accession>A0A644Y5W4</accession>
<reference evidence="1" key="1">
    <citation type="submission" date="2019-08" db="EMBL/GenBank/DDBJ databases">
        <authorList>
            <person name="Kucharzyk K."/>
            <person name="Murdoch R.W."/>
            <person name="Higgins S."/>
            <person name="Loffler F."/>
        </authorList>
    </citation>
    <scope>NUCLEOTIDE SEQUENCE</scope>
</reference>
<comment type="caution">
    <text evidence="1">The sequence shown here is derived from an EMBL/GenBank/DDBJ whole genome shotgun (WGS) entry which is preliminary data.</text>
</comment>
<dbReference type="PIRSF" id="PIRSF038992">
    <property type="entry name" value="Aldolase_Ia"/>
    <property type="match status" value="1"/>
</dbReference>
<keyword evidence="1" id="KW-0808">Transferase</keyword>
<keyword evidence="1" id="KW-0012">Acyltransferase</keyword>
<dbReference type="EC" id="2.3.1.245" evidence="1"/>
<dbReference type="GO" id="GO:0004332">
    <property type="term" value="F:fructose-bisphosphate aldolase activity"/>
    <property type="evidence" value="ECO:0007669"/>
    <property type="project" value="InterPro"/>
</dbReference>
<dbReference type="PANTHER" id="PTHR47916">
    <property type="entry name" value="FRUCTOSE-BISPHOSPHATE ALDOLASE CLASS 1"/>
    <property type="match status" value="1"/>
</dbReference>
<proteinExistence type="predicted"/>